<dbReference type="Gene3D" id="3.30.450.20">
    <property type="entry name" value="PAS domain"/>
    <property type="match status" value="1"/>
</dbReference>
<accession>A0ABU0D985</accession>
<evidence type="ECO:0000256" key="3">
    <source>
        <dbReference type="ARBA" id="ARBA00023163"/>
    </source>
</evidence>
<dbReference type="SMART" id="SM00342">
    <property type="entry name" value="HTH_ARAC"/>
    <property type="match status" value="1"/>
</dbReference>
<keyword evidence="7" id="KW-1185">Reference proteome</keyword>
<feature type="transmembrane region" description="Helical" evidence="4">
    <location>
        <begin position="289"/>
        <end position="310"/>
    </location>
</feature>
<evidence type="ECO:0000313" key="7">
    <source>
        <dbReference type="Proteomes" id="UP001232343"/>
    </source>
</evidence>
<dbReference type="InterPro" id="IPR041522">
    <property type="entry name" value="CdaR_GGDEF"/>
</dbReference>
<gene>
    <name evidence="6" type="ORF">J2S14_003819</name>
</gene>
<dbReference type="PANTHER" id="PTHR43280">
    <property type="entry name" value="ARAC-FAMILY TRANSCRIPTIONAL REGULATOR"/>
    <property type="match status" value="1"/>
</dbReference>
<evidence type="ECO:0000259" key="5">
    <source>
        <dbReference type="PROSITE" id="PS01124"/>
    </source>
</evidence>
<keyword evidence="2" id="KW-0238">DNA-binding</keyword>
<keyword evidence="4" id="KW-1133">Transmembrane helix</keyword>
<proteinExistence type="predicted"/>
<dbReference type="PANTHER" id="PTHR43280:SF28">
    <property type="entry name" value="HTH-TYPE TRANSCRIPTIONAL ACTIVATOR RHAS"/>
    <property type="match status" value="1"/>
</dbReference>
<evidence type="ECO:0000256" key="1">
    <source>
        <dbReference type="ARBA" id="ARBA00023015"/>
    </source>
</evidence>
<dbReference type="Pfam" id="PF12833">
    <property type="entry name" value="HTH_18"/>
    <property type="match status" value="1"/>
</dbReference>
<evidence type="ECO:0000256" key="4">
    <source>
        <dbReference type="SAM" id="Phobius"/>
    </source>
</evidence>
<sequence>MRLKVPSRLQLKYILSYMFIFLIPFSIMAFIFYQNSVNSLRKEIELTNINNLNNIKTLTDNRMKELTKIGALISYNPQLTPYMIGKSEFQAEAISELTKYKENSSIITEIYLYYYNQNSIYSSNGLMSLEAFLQHRSHLKDMDQKKFTQQMMEFEYPGIAVNQNIFPKNPTYMFPLSPNLISSYGIVLFRLNDSFFRDMIKNTLGSFEGKVFIFNEKNEIVASYSNKDSSFNESKIKKILNSDSNITEITIDRVNYSISKVKSETSKWSFVTVIPTNEFFSKVSEFKSFILLVLFFIITITSLISIYIALKQYHPIKKLIEFAKGNDNSYQAVSRNELDNLQKSMEMVYANHEYLNEKFAKQEPLVRDQCLIMLLQGQMNAVEHSKELFRSFNLDFNDPYSFVIVTSFSKSQLSEINTKEVEQISNEILNDAKIYSVEIINDNTMVFIVNGKYNNTFEKQQFLLEFEKSLTDQQTIVIGVGSTYKGKEHINRSFIEASAALESGKLNEQSGIIFFSDIKKSPESLWLPKDHLLKLIQSYKQGNAEIAIESINSLVAWVKCNNSSSLFIKHMKYDIINNIIKTITDMDIDFNPEKLFYLSDINSLDEFEAKLSQFTNEICIEINKIKEKQANQLQLNILNYIKEHFDQYDLSLENLAHEFNLSASYLSRFIKEETNITFSQYVWELRLEEVKKQLIQTNMPVKNIINQVGYIDVPNFTRKFKGAVGITPGQYRKLYSN</sequence>
<keyword evidence="3" id="KW-0804">Transcription</keyword>
<organism evidence="6 7">
    <name type="scientific">Lederbergia wuyishanensis</name>
    <dbReference type="NCBI Taxonomy" id="1347903"/>
    <lineage>
        <taxon>Bacteria</taxon>
        <taxon>Bacillati</taxon>
        <taxon>Bacillota</taxon>
        <taxon>Bacilli</taxon>
        <taxon>Bacillales</taxon>
        <taxon>Bacillaceae</taxon>
        <taxon>Lederbergia</taxon>
    </lineage>
</organism>
<keyword evidence="4" id="KW-0812">Transmembrane</keyword>
<reference evidence="6 7" key="1">
    <citation type="submission" date="2023-07" db="EMBL/GenBank/DDBJ databases">
        <title>Genomic Encyclopedia of Type Strains, Phase IV (KMG-IV): sequencing the most valuable type-strain genomes for metagenomic binning, comparative biology and taxonomic classification.</title>
        <authorList>
            <person name="Goeker M."/>
        </authorList>
    </citation>
    <scope>NUCLEOTIDE SEQUENCE [LARGE SCALE GENOMIC DNA]</scope>
    <source>
        <strain evidence="6 7">DSM 27848</strain>
    </source>
</reference>
<dbReference type="EMBL" id="JAUSUO010000012">
    <property type="protein sequence ID" value="MDQ0344974.1"/>
    <property type="molecule type" value="Genomic_DNA"/>
</dbReference>
<dbReference type="InterPro" id="IPR009057">
    <property type="entry name" value="Homeodomain-like_sf"/>
</dbReference>
<keyword evidence="1" id="KW-0805">Transcription regulation</keyword>
<feature type="domain" description="HTH araC/xylS-type" evidence="5">
    <location>
        <begin position="635"/>
        <end position="734"/>
    </location>
</feature>
<name>A0ABU0D985_9BACI</name>
<evidence type="ECO:0000256" key="2">
    <source>
        <dbReference type="ARBA" id="ARBA00023125"/>
    </source>
</evidence>
<dbReference type="RefSeq" id="WP_244683010.1">
    <property type="nucleotide sequence ID" value="NZ_JALIRM010000014.1"/>
</dbReference>
<protein>
    <submittedName>
        <fullName evidence="6">YesN/AraC family two-component response regulator</fullName>
    </submittedName>
</protein>
<keyword evidence="4" id="KW-0472">Membrane</keyword>
<dbReference type="InterPro" id="IPR018060">
    <property type="entry name" value="HTH_AraC"/>
</dbReference>
<evidence type="ECO:0000313" key="6">
    <source>
        <dbReference type="EMBL" id="MDQ0344974.1"/>
    </source>
</evidence>
<dbReference type="SUPFAM" id="SSF46689">
    <property type="entry name" value="Homeodomain-like"/>
    <property type="match status" value="2"/>
</dbReference>
<dbReference type="Pfam" id="PF17853">
    <property type="entry name" value="GGDEF_2"/>
    <property type="match status" value="1"/>
</dbReference>
<comment type="caution">
    <text evidence="6">The sequence shown here is derived from an EMBL/GenBank/DDBJ whole genome shotgun (WGS) entry which is preliminary data.</text>
</comment>
<dbReference type="PROSITE" id="PS01124">
    <property type="entry name" value="HTH_ARAC_FAMILY_2"/>
    <property type="match status" value="1"/>
</dbReference>
<dbReference type="Gene3D" id="1.10.10.60">
    <property type="entry name" value="Homeodomain-like"/>
    <property type="match status" value="2"/>
</dbReference>
<dbReference type="Proteomes" id="UP001232343">
    <property type="component" value="Unassembled WGS sequence"/>
</dbReference>
<feature type="transmembrane region" description="Helical" evidence="4">
    <location>
        <begin position="12"/>
        <end position="33"/>
    </location>
</feature>